<dbReference type="SUPFAM" id="SSF53335">
    <property type="entry name" value="S-adenosyl-L-methionine-dependent methyltransferases"/>
    <property type="match status" value="1"/>
</dbReference>
<gene>
    <name evidence="4" type="ORF">CTOB1V02_LOCUS7460</name>
</gene>
<feature type="domain" description="Methyltransferase type 11" evidence="3">
    <location>
        <begin position="97"/>
        <end position="199"/>
    </location>
</feature>
<evidence type="ECO:0000256" key="1">
    <source>
        <dbReference type="ARBA" id="ARBA00023235"/>
    </source>
</evidence>
<name>A0A7R8ZM18_9CRUS</name>
<dbReference type="GO" id="GO:0046487">
    <property type="term" value="P:glyoxylate metabolic process"/>
    <property type="evidence" value="ECO:0007669"/>
    <property type="project" value="TreeGrafter"/>
</dbReference>
<organism evidence="4">
    <name type="scientific">Cyprideis torosa</name>
    <dbReference type="NCBI Taxonomy" id="163714"/>
    <lineage>
        <taxon>Eukaryota</taxon>
        <taxon>Metazoa</taxon>
        <taxon>Ecdysozoa</taxon>
        <taxon>Arthropoda</taxon>
        <taxon>Crustacea</taxon>
        <taxon>Oligostraca</taxon>
        <taxon>Ostracoda</taxon>
        <taxon>Podocopa</taxon>
        <taxon>Podocopida</taxon>
        <taxon>Cytherocopina</taxon>
        <taxon>Cytheroidea</taxon>
        <taxon>Cytherideidae</taxon>
        <taxon>Cyprideis</taxon>
    </lineage>
</organism>
<dbReference type="InterPro" id="IPR029063">
    <property type="entry name" value="SAM-dependent_MTases_sf"/>
</dbReference>
<evidence type="ECO:0000259" key="2">
    <source>
        <dbReference type="Pfam" id="PF01261"/>
    </source>
</evidence>
<reference evidence="4" key="1">
    <citation type="submission" date="2020-11" db="EMBL/GenBank/DDBJ databases">
        <authorList>
            <person name="Tran Van P."/>
        </authorList>
    </citation>
    <scope>NUCLEOTIDE SEQUENCE</scope>
</reference>
<dbReference type="OrthoDB" id="4214675at2759"/>
<evidence type="ECO:0000259" key="3">
    <source>
        <dbReference type="Pfam" id="PF08241"/>
    </source>
</evidence>
<dbReference type="InterPro" id="IPR050417">
    <property type="entry name" value="Sugar_Epim/Isomerase"/>
</dbReference>
<dbReference type="AlphaFoldDB" id="A0A7R8ZM18"/>
<dbReference type="SUPFAM" id="SSF51658">
    <property type="entry name" value="Xylose isomerase-like"/>
    <property type="match status" value="1"/>
</dbReference>
<evidence type="ECO:0000313" key="4">
    <source>
        <dbReference type="EMBL" id="CAD7229591.1"/>
    </source>
</evidence>
<dbReference type="PANTHER" id="PTHR43489:SF6">
    <property type="entry name" value="HYDROXYPYRUVATE ISOMERASE-RELATED"/>
    <property type="match status" value="1"/>
</dbReference>
<dbReference type="CDD" id="cd02440">
    <property type="entry name" value="AdoMet_MTases"/>
    <property type="match status" value="1"/>
</dbReference>
<feature type="domain" description="Xylose isomerase-like TIM barrel" evidence="2">
    <location>
        <begin position="235"/>
        <end position="445"/>
    </location>
</feature>
<sequence length="479" mass="54277">MFLQRLKDIQINPPRSANQWIIILGTSAGVVIAMKVVSYVWHAYTDDHKANMANFLSQMRPLYNSLTGKRKEQFFSSLQSVESGNPELAKEGKFSLLEIGVGTGANFQFYPRNVKLYLSDPNPHVEKYLEQSLQEAGITTGLEKVFTVAAGEESCGKLGLPEGSIDVVVATLVMCCVNDIPRFLEEIHRVLRPGGRFYFWEHVIDPKWSLTWILQRLSANLSFMFKEMPFSERYAAASKANFSYVESAYPPGDIDPNSLARAREESGVQQVLLNVFPGSKEGDMGLAVDPARVSEFRESIEKTIETAHSLGCQRIHVMAGLSLPNIEHQLQLETYQTNLSWACKRLKSEEMNAVIEPINLESVPGYFLHDYETALSVLQNVGASNLKILCDFFHLQKIRGNITKYLQENISIIGHFQVSQVPWRDEPDTEGEIQYSYIFKLLNELLKQQRRGTDVYVGCEYKPRGNTFEGLVWREKLLS</sequence>
<accession>A0A7R8ZM18</accession>
<dbReference type="InterPro" id="IPR013022">
    <property type="entry name" value="Xyl_isomerase-like_TIM-brl"/>
</dbReference>
<dbReference type="GO" id="GO:0008757">
    <property type="term" value="F:S-adenosylmethionine-dependent methyltransferase activity"/>
    <property type="evidence" value="ECO:0007669"/>
    <property type="project" value="InterPro"/>
</dbReference>
<dbReference type="InterPro" id="IPR013216">
    <property type="entry name" value="Methyltransf_11"/>
</dbReference>
<keyword evidence="1" id="KW-0413">Isomerase</keyword>
<dbReference type="Pfam" id="PF08241">
    <property type="entry name" value="Methyltransf_11"/>
    <property type="match status" value="1"/>
</dbReference>
<dbReference type="Gene3D" id="3.20.20.150">
    <property type="entry name" value="Divalent-metal-dependent TIM barrel enzymes"/>
    <property type="match status" value="1"/>
</dbReference>
<dbReference type="PANTHER" id="PTHR43489">
    <property type="entry name" value="ISOMERASE"/>
    <property type="match status" value="1"/>
</dbReference>
<dbReference type="Gene3D" id="3.40.50.150">
    <property type="entry name" value="Vaccinia Virus protein VP39"/>
    <property type="match status" value="1"/>
</dbReference>
<proteinExistence type="predicted"/>
<dbReference type="Pfam" id="PF01261">
    <property type="entry name" value="AP_endonuc_2"/>
    <property type="match status" value="1"/>
</dbReference>
<dbReference type="GO" id="GO:0008903">
    <property type="term" value="F:hydroxypyruvate isomerase activity"/>
    <property type="evidence" value="ECO:0007669"/>
    <property type="project" value="TreeGrafter"/>
</dbReference>
<protein>
    <submittedName>
        <fullName evidence="4">Uncharacterized protein</fullName>
    </submittedName>
</protein>
<dbReference type="EMBL" id="OB662159">
    <property type="protein sequence ID" value="CAD7229591.1"/>
    <property type="molecule type" value="Genomic_DNA"/>
</dbReference>
<dbReference type="InterPro" id="IPR036237">
    <property type="entry name" value="Xyl_isomerase-like_sf"/>
</dbReference>